<dbReference type="Proteomes" id="UP000028681">
    <property type="component" value="Chromosome"/>
</dbReference>
<gene>
    <name evidence="1" type="ORF">ETEE_2967</name>
</gene>
<name>A0A076LN97_9GAMM</name>
<dbReference type="AlphaFoldDB" id="A0A076LN97"/>
<organism evidence="1 2">
    <name type="scientific">Edwardsiella anguillarum ET080813</name>
    <dbReference type="NCBI Taxonomy" id="667120"/>
    <lineage>
        <taxon>Bacteria</taxon>
        <taxon>Pseudomonadati</taxon>
        <taxon>Pseudomonadota</taxon>
        <taxon>Gammaproteobacteria</taxon>
        <taxon>Enterobacterales</taxon>
        <taxon>Hafniaceae</taxon>
        <taxon>Edwardsiella</taxon>
    </lineage>
</organism>
<reference evidence="1 2" key="1">
    <citation type="journal article" date="2012" name="PLoS ONE">
        <title>Edwardsiella comparative phylogenomics reveal the new intra/inter-species taxonomic relationships, virulence evolution and niche adaptation mechanisms.</title>
        <authorList>
            <person name="Yang M."/>
            <person name="Lv Y."/>
            <person name="Xiao J."/>
            <person name="Wu H."/>
            <person name="Zheng H."/>
            <person name="Liu Q."/>
            <person name="Zhang Y."/>
            <person name="Wang Q."/>
        </authorList>
    </citation>
    <scope>NUCLEOTIDE SEQUENCE [LARGE SCALE GENOMIC DNA]</scope>
    <source>
        <strain evidence="2">080813</strain>
    </source>
</reference>
<evidence type="ECO:0000313" key="2">
    <source>
        <dbReference type="Proteomes" id="UP000028681"/>
    </source>
</evidence>
<proteinExistence type="predicted"/>
<dbReference type="HOGENOM" id="CLU_3183090_0_0_6"/>
<sequence>MAFHYSLLPLIDNTQIKWVIALQMGTADSLFKGKKIDNPRQAVETE</sequence>
<protein>
    <submittedName>
        <fullName evidence="1">Uncharacterized protein</fullName>
    </submittedName>
</protein>
<dbReference type="EMBL" id="CP006664">
    <property type="protein sequence ID" value="AIJ09396.1"/>
    <property type="molecule type" value="Genomic_DNA"/>
</dbReference>
<dbReference type="KEGG" id="ete:ETEE_2967"/>
<accession>A0A076LN97</accession>
<evidence type="ECO:0000313" key="1">
    <source>
        <dbReference type="EMBL" id="AIJ09396.1"/>
    </source>
</evidence>